<accession>A0ABN1P8R1</accession>
<feature type="signal peptide" evidence="1">
    <location>
        <begin position="1"/>
        <end position="20"/>
    </location>
</feature>
<sequence>MKRALAALSLFLALAACASAAPQPPPAALTVSLTQGRSDQPKQILTVLVTNAGTAPVWIADVRLDSPSFAATGVARMDTYVKKAPVGLRIPYGAARCAASGVPEMAPARVVAHIRAADGPQREVSWALPHPDPLLARLFREECEAYVVGQAAEVVFGTEWVKKGRALHGSVVVTRRSGDQRISIADLYGNVHHRLEARPAVLEPGARRLEIPVKVSPDRCDPHSFAEAKIAMLFNARVALGGAPPRHLVFRSDRVRTQQGRLDEVLLEHARRTCGI</sequence>
<evidence type="ECO:0000313" key="2">
    <source>
        <dbReference type="EMBL" id="GAA0923932.1"/>
    </source>
</evidence>
<dbReference type="RefSeq" id="WP_343949873.1">
    <property type="nucleotide sequence ID" value="NZ_BAAAHQ010000010.1"/>
</dbReference>
<dbReference type="EMBL" id="BAAAHQ010000010">
    <property type="protein sequence ID" value="GAA0923932.1"/>
    <property type="molecule type" value="Genomic_DNA"/>
</dbReference>
<evidence type="ECO:0000256" key="1">
    <source>
        <dbReference type="SAM" id="SignalP"/>
    </source>
</evidence>
<evidence type="ECO:0008006" key="4">
    <source>
        <dbReference type="Google" id="ProtNLM"/>
    </source>
</evidence>
<keyword evidence="3" id="KW-1185">Reference proteome</keyword>
<name>A0ABN1P8R1_9ACTN</name>
<feature type="chain" id="PRO_5046765223" description="Lipoprotein" evidence="1">
    <location>
        <begin position="21"/>
        <end position="276"/>
    </location>
</feature>
<proteinExistence type="predicted"/>
<protein>
    <recommendedName>
        <fullName evidence="4">Lipoprotein</fullName>
    </recommendedName>
</protein>
<gene>
    <name evidence="2" type="ORF">GCM10009560_24090</name>
</gene>
<dbReference type="Proteomes" id="UP001501578">
    <property type="component" value="Unassembled WGS sequence"/>
</dbReference>
<dbReference type="PROSITE" id="PS51257">
    <property type="entry name" value="PROKAR_LIPOPROTEIN"/>
    <property type="match status" value="1"/>
</dbReference>
<reference evidence="2 3" key="1">
    <citation type="journal article" date="2019" name="Int. J. Syst. Evol. Microbiol.">
        <title>The Global Catalogue of Microorganisms (GCM) 10K type strain sequencing project: providing services to taxonomists for standard genome sequencing and annotation.</title>
        <authorList>
            <consortium name="The Broad Institute Genomics Platform"/>
            <consortium name="The Broad Institute Genome Sequencing Center for Infectious Disease"/>
            <person name="Wu L."/>
            <person name="Ma J."/>
        </authorList>
    </citation>
    <scope>NUCLEOTIDE SEQUENCE [LARGE SCALE GENOMIC DNA]</scope>
    <source>
        <strain evidence="2 3">JCM 11136</strain>
    </source>
</reference>
<keyword evidence="1" id="KW-0732">Signal</keyword>
<comment type="caution">
    <text evidence="2">The sequence shown here is derived from an EMBL/GenBank/DDBJ whole genome shotgun (WGS) entry which is preliminary data.</text>
</comment>
<evidence type="ECO:0000313" key="3">
    <source>
        <dbReference type="Proteomes" id="UP001501578"/>
    </source>
</evidence>
<organism evidence="2 3">
    <name type="scientific">Nonomuraea longicatena</name>
    <dbReference type="NCBI Taxonomy" id="83682"/>
    <lineage>
        <taxon>Bacteria</taxon>
        <taxon>Bacillati</taxon>
        <taxon>Actinomycetota</taxon>
        <taxon>Actinomycetes</taxon>
        <taxon>Streptosporangiales</taxon>
        <taxon>Streptosporangiaceae</taxon>
        <taxon>Nonomuraea</taxon>
    </lineage>
</organism>